<feature type="region of interest" description="Disordered" evidence="1">
    <location>
        <begin position="67"/>
        <end position="94"/>
    </location>
</feature>
<dbReference type="EMBL" id="AP022609">
    <property type="protein sequence ID" value="BBZ22063.1"/>
    <property type="molecule type" value="Genomic_DNA"/>
</dbReference>
<reference evidence="2 3" key="1">
    <citation type="journal article" date="2019" name="Emerg. Microbes Infect.">
        <title>Comprehensive subspecies identification of 175 nontuberculous mycobacteria species based on 7547 genomic profiles.</title>
        <authorList>
            <person name="Matsumoto Y."/>
            <person name="Kinjo T."/>
            <person name="Motooka D."/>
            <person name="Nabeya D."/>
            <person name="Jung N."/>
            <person name="Uechi K."/>
            <person name="Horii T."/>
            <person name="Iida T."/>
            <person name="Fujita J."/>
            <person name="Nakamura S."/>
        </authorList>
    </citation>
    <scope>NUCLEOTIDE SEQUENCE [LARGE SCALE GENOMIC DNA]</scope>
    <source>
        <strain evidence="2 3">JCM 13571</strain>
    </source>
</reference>
<evidence type="ECO:0000313" key="3">
    <source>
        <dbReference type="Proteomes" id="UP000467260"/>
    </source>
</evidence>
<name>A0A7I7WZU1_9MYCO</name>
<evidence type="ECO:0000256" key="1">
    <source>
        <dbReference type="SAM" id="MobiDB-lite"/>
    </source>
</evidence>
<organism evidence="2 3">
    <name type="scientific">Mycolicibacter hiberniae</name>
    <dbReference type="NCBI Taxonomy" id="29314"/>
    <lineage>
        <taxon>Bacteria</taxon>
        <taxon>Bacillati</taxon>
        <taxon>Actinomycetota</taxon>
        <taxon>Actinomycetes</taxon>
        <taxon>Mycobacteriales</taxon>
        <taxon>Mycobacteriaceae</taxon>
        <taxon>Mycolicibacter</taxon>
    </lineage>
</organism>
<dbReference type="AlphaFoldDB" id="A0A7I7WZU1"/>
<accession>A0A7I7WZU1</accession>
<evidence type="ECO:0000313" key="2">
    <source>
        <dbReference type="EMBL" id="BBZ22063.1"/>
    </source>
</evidence>
<keyword evidence="3" id="KW-1185">Reference proteome</keyword>
<dbReference type="Proteomes" id="UP000467260">
    <property type="component" value="Chromosome"/>
</dbReference>
<sequence length="170" mass="17830">MGAAAAAFSAVITEPTFCKLPATSASTSGCVVTYDMCALPLTAVRKGTALRTLGLRRTELRRTKVSTSPFNERAGTRTGPKRTASSICSGPDKRGKFPRNVAGSVNPADVPWVILRPGRAGALEYSVTLKKSVPVLGQSGNNTRASQPATAVAAYDRRDDFAATVRAMKG</sequence>
<gene>
    <name evidence="2" type="ORF">MHIB_04810</name>
</gene>
<proteinExistence type="predicted"/>
<protein>
    <submittedName>
        <fullName evidence="2">Uncharacterized protein</fullName>
    </submittedName>
</protein>
<dbReference type="KEGG" id="mhib:MHIB_04810"/>